<dbReference type="Proteomes" id="UP000035760">
    <property type="component" value="Unassembled WGS sequence"/>
</dbReference>
<evidence type="ECO:0000313" key="7">
    <source>
        <dbReference type="EMBL" id="CDI04212.1"/>
    </source>
</evidence>
<evidence type="ECO:0000259" key="6">
    <source>
        <dbReference type="Pfam" id="PF06305"/>
    </source>
</evidence>
<evidence type="ECO:0000256" key="5">
    <source>
        <dbReference type="SAM" id="Phobius"/>
    </source>
</evidence>
<organism evidence="7 8">
    <name type="scientific">Candidatus Competibacter denitrificans Run_A_D11</name>
    <dbReference type="NCBI Taxonomy" id="1400863"/>
    <lineage>
        <taxon>Bacteria</taxon>
        <taxon>Pseudomonadati</taxon>
        <taxon>Pseudomonadota</taxon>
        <taxon>Gammaproteobacteria</taxon>
        <taxon>Candidatus Competibacteraceae</taxon>
        <taxon>Candidatus Competibacter</taxon>
    </lineage>
</organism>
<reference evidence="7" key="2">
    <citation type="submission" date="2014-03" db="EMBL/GenBank/DDBJ databases">
        <title>Candidatus Competibacter-lineage genomes retrieved from metagenomes reveal functional metabolic diversity.</title>
        <authorList>
            <person name="McIlroy S.J."/>
            <person name="Albertsen M."/>
            <person name="Andresen E.K."/>
            <person name="Saunders A.M."/>
            <person name="Kristiansen R."/>
            <person name="Stokholm-Bjerregaard M."/>
            <person name="Nielsen K.L."/>
            <person name="Nielsen P.H."/>
        </authorList>
    </citation>
    <scope>NUCLEOTIDE SEQUENCE</scope>
    <source>
        <strain evidence="7">Run_A_D11</strain>
    </source>
</reference>
<keyword evidence="3 5" id="KW-1133">Transmembrane helix</keyword>
<dbReference type="InterPro" id="IPR010445">
    <property type="entry name" value="LapA_dom"/>
</dbReference>
<dbReference type="STRING" id="1400863.BN873_890118"/>
<evidence type="ECO:0000256" key="1">
    <source>
        <dbReference type="ARBA" id="ARBA00022475"/>
    </source>
</evidence>
<dbReference type="EMBL" id="CBTJ020000101">
    <property type="protein sequence ID" value="CDI04212.1"/>
    <property type="molecule type" value="Genomic_DNA"/>
</dbReference>
<protein>
    <recommendedName>
        <fullName evidence="6">Lipopolysaccharide assembly protein A domain-containing protein</fullName>
    </recommendedName>
</protein>
<evidence type="ECO:0000256" key="4">
    <source>
        <dbReference type="ARBA" id="ARBA00023136"/>
    </source>
</evidence>
<gene>
    <name evidence="7" type="ORF">BN873_890118</name>
</gene>
<reference evidence="7" key="1">
    <citation type="submission" date="2013-07" db="EMBL/GenBank/DDBJ databases">
        <authorList>
            <person name="McIlroy S."/>
        </authorList>
    </citation>
    <scope>NUCLEOTIDE SEQUENCE [LARGE SCALE GENOMIC DNA]</scope>
    <source>
        <strain evidence="7">Run_A_D11</strain>
    </source>
</reference>
<dbReference type="RefSeq" id="WP_048676101.1">
    <property type="nucleotide sequence ID" value="NZ_CBTJ020000101.1"/>
</dbReference>
<accession>W6M9E7</accession>
<keyword evidence="8" id="KW-1185">Reference proteome</keyword>
<dbReference type="GO" id="GO:0005886">
    <property type="term" value="C:plasma membrane"/>
    <property type="evidence" value="ECO:0007669"/>
    <property type="project" value="InterPro"/>
</dbReference>
<evidence type="ECO:0000256" key="3">
    <source>
        <dbReference type="ARBA" id="ARBA00022989"/>
    </source>
</evidence>
<feature type="domain" description="Lipopolysaccharide assembly protein A" evidence="6">
    <location>
        <begin position="26"/>
        <end position="88"/>
    </location>
</feature>
<keyword evidence="2 5" id="KW-0812">Transmembrane</keyword>
<evidence type="ECO:0000313" key="8">
    <source>
        <dbReference type="Proteomes" id="UP000035760"/>
    </source>
</evidence>
<keyword evidence="4 5" id="KW-0472">Membrane</keyword>
<dbReference type="Pfam" id="PF06305">
    <property type="entry name" value="LapA_dom"/>
    <property type="match status" value="1"/>
</dbReference>
<sequence>MFLIKFILVAAILLVVLLIGVEFSTLNADPVTIKYLLGATTIPLSLAMISAFAVGALLAALIGASMVLPLRWQLNRLRQSVLTKDQEINLLAKKVGRDIR</sequence>
<keyword evidence="1" id="KW-1003">Cell membrane</keyword>
<evidence type="ECO:0000256" key="2">
    <source>
        <dbReference type="ARBA" id="ARBA00022692"/>
    </source>
</evidence>
<dbReference type="OrthoDB" id="2990728at2"/>
<comment type="caution">
    <text evidence="7">The sequence shown here is derived from an EMBL/GenBank/DDBJ whole genome shotgun (WGS) entry which is preliminary data.</text>
</comment>
<proteinExistence type="predicted"/>
<dbReference type="AlphaFoldDB" id="W6M9E7"/>
<feature type="transmembrane region" description="Helical" evidence="5">
    <location>
        <begin position="44"/>
        <end position="68"/>
    </location>
</feature>
<name>W6M9E7_9GAMM</name>